<name>A0A9N9Q2G1_9HELO</name>
<protein>
    <recommendedName>
        <fullName evidence="8">Heterokaryon incompatibility domain-containing protein</fullName>
    </recommendedName>
</protein>
<dbReference type="InterPro" id="IPR055526">
    <property type="entry name" value="DUF7100"/>
</dbReference>
<dbReference type="Proteomes" id="UP000701801">
    <property type="component" value="Unassembled WGS sequence"/>
</dbReference>
<dbReference type="InterPro" id="IPR052895">
    <property type="entry name" value="HetReg/Transcr_Mod"/>
</dbReference>
<dbReference type="Pfam" id="PF06985">
    <property type="entry name" value="HET"/>
    <property type="match status" value="1"/>
</dbReference>
<evidence type="ECO:0000259" key="4">
    <source>
        <dbReference type="Pfam" id="PF23391"/>
    </source>
</evidence>
<dbReference type="InterPro" id="IPR055525">
    <property type="entry name" value="DUF7099"/>
</dbReference>
<feature type="compositionally biased region" description="Basic and acidic residues" evidence="1">
    <location>
        <begin position="1024"/>
        <end position="1040"/>
    </location>
</feature>
<dbReference type="InterPro" id="IPR015943">
    <property type="entry name" value="WD40/YVTN_repeat-like_dom_sf"/>
</dbReference>
<evidence type="ECO:0000259" key="2">
    <source>
        <dbReference type="Pfam" id="PF06985"/>
    </source>
</evidence>
<feature type="domain" description="DUF7101" evidence="5">
    <location>
        <begin position="351"/>
        <end position="446"/>
    </location>
</feature>
<dbReference type="Pfam" id="PF23388">
    <property type="entry name" value="DUF7099"/>
    <property type="match status" value="1"/>
</dbReference>
<dbReference type="Pfam" id="PF23391">
    <property type="entry name" value="DUF7100"/>
    <property type="match status" value="1"/>
</dbReference>
<sequence>MAAPPPAASSLFLRLTNSWKLLSLRSDIDSIILELLGQFSLEKIYSEGDKETYQHLVITLIAQLNAIFHIQRLSLPSENLQVGWYLGFLVSWEVSLRTIEFVLQTVVEGRESLWEVEVLRNKYLAEFLLSALRVLTLHPKAPANQRAKDRRDRFSRIHRSLERVFDSYGGDKSFLLLVCKECTDSLRTDPESLGLPSGLKYEMPNLASELYPLPDCLSSHFISSLVTPNGFQGDWLVQFLALRDISHFVVAASVQYKVNRETRDVRLQASSARSRNAILLALDNMRIPGQLSKSDLISTFSEIFRVILPETPSLIRRISTNPHPDETEIDAIDTLCTKLGDRQVIARVSDREMMHAMSEISRNIALLDDPSGLFRAARPRLYAVNCGSCHMFGDTHLQNLGYTRFPSDLEENSEIKLPAESTCAACGEPITIMREISTIRQTWETLKPLEPNADTINVERHLPTQFQLSPPKLETGMLFNASYSSILASGHATSPRHPSPERFRIIPPTLLSTPVSPGFRLPSDTSRYDLSDSGYGKETLQTNPQRSDSVVSPGPLSPGPLSPGIMSSSGPSQSRVDQSGSSVSFEPVLPSRSRTIPLVAPPDKGKSKWRPKFGSRRESTVGSVDTSSLSSSTLEGQKLEEISLKELINPPKIRARGKGGKIHINVSLSQNSTYALFWNHSSVYVWDIGLSPPVLGRAIATESTCVLAAVTKMHLAYIMGTRGQKLTLRIVNLLQPNVSAVDYRMPSALWCRSIVICPKENYVVVGFDNSTVRLFSTNNSQEPREDHLHIRYHTECKECQPVETVAFSNDGLVLLASTRSPKSGMIQVYLWRFPFLTFEEVSTCRYQVPLHESEDGGISSAIYRSGSGGEDNLICLTSWTQSGTPILVQPQDGNRTDIRTEISNRQTRLGNRIQTAAFSQSGRELGLVNNKGDLYKISNLNSAPMDIKKIATSRELTAKSESFAMSFMTLSDEENIILAWADASKGVGYVKKIPTASGTGSFTPATPNVAQVFNQLPRAIPESPKYELEADSSHPKKEPAELVSPDTPSTFKAMRNTFFSEDEIHAWLLPINLDADHKLSPSTTPRPTDSISVARGKTTFDTEREFILPIGIYFDDDNDSTPMHPFQRYTALSYVWGSTDNPEYINLDGDRFAVTRNLYGALKSLRNRIKGKCLWIDAICINQQDFEEKISQIGLMKRVYRQAEKVVAYVPLNEVDQENIPELVSQIWGSKRKLEEASKRKESVKAKLEVEGEEKLHSQTGGRNEEISLIPIPDLKPTMVDIETKGNLDSVHSIREEAHIQQKLRTLPENAQFLEDFGLPPVDSPLWASWRRFFASPYFRRVWILQEFALASKLGFCIGSKILDMEPVIVAYHFVKEHSGAFNAHYLGHSHEDDPEDLSRLATTGGLGLGMMFMERVLAREEDLAQGSIEKLRRIRSFDATDPRDKIYALLGVAKDGDEFAEHISYAHDETPAKVFTRFAKGFIERGHVFEVLLQAGLGSCEMSLPSWVPNWATSSQTTGTLPSLENKSSKRTKNAQILPNNNLLIHGILTDSISHISQPFNQIPTETSSAAPPGSKLIDIVRGLVKAFILVLSNYPKAQSVDGVFDLIFRVLVQKEITFEATDSAETRGLRIGFGAFLGLMKTWGSKMADLERGKLLVVDCSSPEESRMFNQFLQMAFQTTAYKRFCITRNGRVGLVPYRSEVGDLVAIFDGCDSELLG</sequence>
<dbReference type="PANTHER" id="PTHR24148">
    <property type="entry name" value="ANKYRIN REPEAT DOMAIN-CONTAINING PROTEIN 39 HOMOLOG-RELATED"/>
    <property type="match status" value="1"/>
</dbReference>
<feature type="region of interest" description="Disordered" evidence="1">
    <location>
        <begin position="1024"/>
        <end position="1047"/>
    </location>
</feature>
<evidence type="ECO:0000313" key="7">
    <source>
        <dbReference type="Proteomes" id="UP000701801"/>
    </source>
</evidence>
<dbReference type="PANTHER" id="PTHR24148:SF73">
    <property type="entry name" value="HET DOMAIN PROTEIN (AFU_ORTHOLOGUE AFUA_8G01020)"/>
    <property type="match status" value="1"/>
</dbReference>
<feature type="domain" description="Heterokaryon incompatibility" evidence="2">
    <location>
        <begin position="1129"/>
        <end position="1347"/>
    </location>
</feature>
<dbReference type="SUPFAM" id="SSF69322">
    <property type="entry name" value="Tricorn protease domain 2"/>
    <property type="match status" value="1"/>
</dbReference>
<dbReference type="EMBL" id="CAJVRM010000053">
    <property type="protein sequence ID" value="CAG8972704.1"/>
    <property type="molecule type" value="Genomic_DNA"/>
</dbReference>
<feature type="compositionally biased region" description="Low complexity" evidence="1">
    <location>
        <begin position="562"/>
        <end position="574"/>
    </location>
</feature>
<feature type="compositionally biased region" description="Polar residues" evidence="1">
    <location>
        <begin position="575"/>
        <end position="584"/>
    </location>
</feature>
<evidence type="ECO:0000313" key="6">
    <source>
        <dbReference type="EMBL" id="CAG8972704.1"/>
    </source>
</evidence>
<dbReference type="OrthoDB" id="5321461at2759"/>
<evidence type="ECO:0000256" key="1">
    <source>
        <dbReference type="SAM" id="MobiDB-lite"/>
    </source>
</evidence>
<evidence type="ECO:0000259" key="3">
    <source>
        <dbReference type="Pfam" id="PF23388"/>
    </source>
</evidence>
<dbReference type="Pfam" id="PF23392">
    <property type="entry name" value="DUF7101"/>
    <property type="match status" value="1"/>
</dbReference>
<evidence type="ECO:0008006" key="8">
    <source>
        <dbReference type="Google" id="ProtNLM"/>
    </source>
</evidence>
<feature type="domain" description="DUF7099" evidence="3">
    <location>
        <begin position="628"/>
        <end position="994"/>
    </location>
</feature>
<dbReference type="InterPro" id="IPR010730">
    <property type="entry name" value="HET"/>
</dbReference>
<accession>A0A9N9Q2G1</accession>
<feature type="compositionally biased region" description="Low complexity" evidence="1">
    <location>
        <begin position="620"/>
        <end position="629"/>
    </location>
</feature>
<feature type="domain" description="DUF7100" evidence="4">
    <location>
        <begin position="8"/>
        <end position="339"/>
    </location>
</feature>
<comment type="caution">
    <text evidence="6">The sequence shown here is derived from an EMBL/GenBank/DDBJ whole genome shotgun (WGS) entry which is preliminary data.</text>
</comment>
<dbReference type="Gene3D" id="2.130.10.10">
    <property type="entry name" value="YVTN repeat-like/Quinoprotein amine dehydrogenase"/>
    <property type="match status" value="1"/>
</dbReference>
<dbReference type="InterPro" id="IPR055527">
    <property type="entry name" value="DUF7101"/>
</dbReference>
<reference evidence="6" key="1">
    <citation type="submission" date="2021-07" db="EMBL/GenBank/DDBJ databases">
        <authorList>
            <person name="Durling M."/>
        </authorList>
    </citation>
    <scope>NUCLEOTIDE SEQUENCE</scope>
</reference>
<keyword evidence="7" id="KW-1185">Reference proteome</keyword>
<gene>
    <name evidence="6" type="ORF">HYALB_00010936</name>
</gene>
<organism evidence="6 7">
    <name type="scientific">Hymenoscyphus albidus</name>
    <dbReference type="NCBI Taxonomy" id="595503"/>
    <lineage>
        <taxon>Eukaryota</taxon>
        <taxon>Fungi</taxon>
        <taxon>Dikarya</taxon>
        <taxon>Ascomycota</taxon>
        <taxon>Pezizomycotina</taxon>
        <taxon>Leotiomycetes</taxon>
        <taxon>Helotiales</taxon>
        <taxon>Helotiaceae</taxon>
        <taxon>Hymenoscyphus</taxon>
    </lineage>
</organism>
<feature type="region of interest" description="Disordered" evidence="1">
    <location>
        <begin position="489"/>
        <end position="629"/>
    </location>
</feature>
<proteinExistence type="predicted"/>
<evidence type="ECO:0000259" key="5">
    <source>
        <dbReference type="Pfam" id="PF23392"/>
    </source>
</evidence>